<dbReference type="InterPro" id="IPR001401">
    <property type="entry name" value="Dynamin_GTPase"/>
</dbReference>
<dbReference type="PANTHER" id="PTHR11566">
    <property type="entry name" value="DYNAMIN"/>
    <property type="match status" value="1"/>
</dbReference>
<dbReference type="PANTHER" id="PTHR11566:SF225">
    <property type="entry name" value="INTERFERON-INDUCED GTP-BINDING PROTEIN MX-RELATED"/>
    <property type="match status" value="1"/>
</dbReference>
<dbReference type="SUPFAM" id="SSF52540">
    <property type="entry name" value="P-loop containing nucleoside triphosphate hydrolases"/>
    <property type="match status" value="1"/>
</dbReference>
<keyword evidence="2" id="KW-0342">GTP-binding</keyword>
<evidence type="ECO:0000313" key="5">
    <source>
        <dbReference type="Proteomes" id="UP001619887"/>
    </source>
</evidence>
<comment type="caution">
    <text evidence="4">The sequence shown here is derived from an EMBL/GenBank/DDBJ whole genome shotgun (WGS) entry which is preliminary data.</text>
</comment>
<dbReference type="SMART" id="SM00053">
    <property type="entry name" value="DYNc"/>
    <property type="match status" value="1"/>
</dbReference>
<dbReference type="GO" id="GO:0005525">
    <property type="term" value="F:GTP binding"/>
    <property type="evidence" value="ECO:0007669"/>
    <property type="project" value="UniProtKB-KW"/>
</dbReference>
<reference evidence="4 5" key="1">
    <citation type="journal article" date="2022" name="G3 (Bethesda)">
        <title>Evaluating Illumina-, Nanopore-, and PacBio-based genome assembly strategies with the bald notothen, Trematomus borchgrevinki.</title>
        <authorList>
            <person name="Rayamajhi N."/>
            <person name="Cheng C.C."/>
            <person name="Catchen J.M."/>
        </authorList>
    </citation>
    <scope>NUCLEOTIDE SEQUENCE [LARGE SCALE GENOMIC DNA]</scope>
    <source>
        <strain evidence="4">AGRC-2024</strain>
    </source>
</reference>
<dbReference type="PRINTS" id="PR00195">
    <property type="entry name" value="DYNAMIN"/>
</dbReference>
<dbReference type="InterPro" id="IPR045063">
    <property type="entry name" value="Dynamin_N"/>
</dbReference>
<sequence>MKRRKEGEGWYGKISYQDFEEELKDLAGVEKKIREAQNKIAGTGSGISHELISLEIASPDVPDLTLIDLPGITRVAVNGQDANIGDKIKSLIQRFITKQETISLVVVPCNVDIATTEALKMAQEVDPEGERTLGNK</sequence>
<dbReference type="EMBL" id="JBIYXZ010002074">
    <property type="protein sequence ID" value="KAL3059064.1"/>
    <property type="molecule type" value="Genomic_DNA"/>
</dbReference>
<protein>
    <recommendedName>
        <fullName evidence="3">Dynamin-type G domain-containing protein</fullName>
    </recommendedName>
</protein>
<dbReference type="Gene3D" id="3.40.50.300">
    <property type="entry name" value="P-loop containing nucleotide triphosphate hydrolases"/>
    <property type="match status" value="1"/>
</dbReference>
<dbReference type="InterPro" id="IPR027417">
    <property type="entry name" value="P-loop_NTPase"/>
</dbReference>
<dbReference type="Proteomes" id="UP001619887">
    <property type="component" value="Unassembled WGS sequence"/>
</dbReference>
<evidence type="ECO:0000259" key="3">
    <source>
        <dbReference type="PROSITE" id="PS51718"/>
    </source>
</evidence>
<gene>
    <name evidence="4" type="ORF">OYC64_011071</name>
</gene>
<dbReference type="InterPro" id="IPR030381">
    <property type="entry name" value="G_DYNAMIN_dom"/>
</dbReference>
<proteinExistence type="predicted"/>
<dbReference type="AlphaFoldDB" id="A0ABD2GY24"/>
<reference evidence="4 5" key="2">
    <citation type="journal article" date="2024" name="G3 (Bethesda)">
        <title>The genome of the cryopelagic Antarctic bald notothen, Trematomus borchgrevinki.</title>
        <authorList>
            <person name="Rayamajhi N."/>
            <person name="Rivera-Colon A.G."/>
            <person name="Minhas B.F."/>
            <person name="Cheng C.C."/>
            <person name="Catchen J.M."/>
        </authorList>
    </citation>
    <scope>NUCLEOTIDE SEQUENCE [LARGE SCALE GENOMIC DNA]</scope>
    <source>
        <strain evidence="4">AGRC-2024</strain>
    </source>
</reference>
<name>A0ABD2GY24_PAGBO</name>
<organism evidence="4 5">
    <name type="scientific">Pagothenia borchgrevinki</name>
    <name type="common">Bald rockcod</name>
    <name type="synonym">Trematomus borchgrevinki</name>
    <dbReference type="NCBI Taxonomy" id="8213"/>
    <lineage>
        <taxon>Eukaryota</taxon>
        <taxon>Metazoa</taxon>
        <taxon>Chordata</taxon>
        <taxon>Craniata</taxon>
        <taxon>Vertebrata</taxon>
        <taxon>Euteleostomi</taxon>
        <taxon>Actinopterygii</taxon>
        <taxon>Neopterygii</taxon>
        <taxon>Teleostei</taxon>
        <taxon>Neoteleostei</taxon>
        <taxon>Acanthomorphata</taxon>
        <taxon>Eupercaria</taxon>
        <taxon>Perciformes</taxon>
        <taxon>Notothenioidei</taxon>
        <taxon>Nototheniidae</taxon>
        <taxon>Pagothenia</taxon>
    </lineage>
</organism>
<feature type="domain" description="Dynamin-type G" evidence="3">
    <location>
        <begin position="1"/>
        <end position="136"/>
    </location>
</feature>
<accession>A0ABD2GY24</accession>
<keyword evidence="1" id="KW-0547">Nucleotide-binding</keyword>
<keyword evidence="5" id="KW-1185">Reference proteome</keyword>
<dbReference type="Pfam" id="PF00350">
    <property type="entry name" value="Dynamin_N"/>
    <property type="match status" value="1"/>
</dbReference>
<dbReference type="InterPro" id="IPR022812">
    <property type="entry name" value="Dynamin"/>
</dbReference>
<evidence type="ECO:0000256" key="2">
    <source>
        <dbReference type="ARBA" id="ARBA00023134"/>
    </source>
</evidence>
<evidence type="ECO:0000313" key="4">
    <source>
        <dbReference type="EMBL" id="KAL3059064.1"/>
    </source>
</evidence>
<dbReference type="PROSITE" id="PS51718">
    <property type="entry name" value="G_DYNAMIN_2"/>
    <property type="match status" value="1"/>
</dbReference>
<evidence type="ECO:0000256" key="1">
    <source>
        <dbReference type="ARBA" id="ARBA00022741"/>
    </source>
</evidence>